<keyword evidence="1" id="KW-0560">Oxidoreductase</keyword>
<dbReference type="InterPro" id="IPR005097">
    <property type="entry name" value="Sacchrp_dh_NADP-bd"/>
</dbReference>
<gene>
    <name evidence="4" type="ORF">E7681_10885</name>
</gene>
<evidence type="ECO:0000313" key="5">
    <source>
        <dbReference type="Proteomes" id="UP000306113"/>
    </source>
</evidence>
<dbReference type="InterPro" id="IPR032095">
    <property type="entry name" value="Sacchrp_dh-like_C"/>
</dbReference>
<sequence>MTIHWCGTGLSAIPGLRRLLQAGQPVTVWNRTTAKAQEAVGDLTQNIHAFSLEALTAVLAKGDVVVSMLPADMHVPLAQLCLEKDAHFVSSSYISPEMRALDDAAREKGLRFVNEVGLDPGIDHLMAHALVADYRASDAYDASNTISFTSYCGGVPKIPNAFRYKFSWSPLGVLKALRSPSRSIRDFSELRVNRPWDAITSYDAPLPQPETFEVYPNRDSLPFIEDYKFDPNWPVKEFVRGTIRLNGWADAWASVFREIETLTGPEGDARLKQMSDQFWAENAYDEDEPDRVVLFVDLIAQKDGQDVWHKTYVMDAWGDARGTAMARLVSVPVSLAVEAVLNRTVPAGVTAAPSDPKLVSEWMGEIDKLAQHLQIVTRA</sequence>
<dbReference type="Gene3D" id="3.30.360.10">
    <property type="entry name" value="Dihydrodipicolinate Reductase, domain 2"/>
    <property type="match status" value="1"/>
</dbReference>
<protein>
    <submittedName>
        <fullName evidence="4">Saccharopine dehydrogenase</fullName>
    </submittedName>
</protein>
<evidence type="ECO:0000259" key="2">
    <source>
        <dbReference type="Pfam" id="PF03435"/>
    </source>
</evidence>
<dbReference type="PANTHER" id="PTHR11133">
    <property type="entry name" value="SACCHAROPINE DEHYDROGENASE"/>
    <property type="match status" value="1"/>
</dbReference>
<proteinExistence type="predicted"/>
<evidence type="ECO:0000256" key="1">
    <source>
        <dbReference type="ARBA" id="ARBA00023002"/>
    </source>
</evidence>
<dbReference type="Proteomes" id="UP000306113">
    <property type="component" value="Unassembled WGS sequence"/>
</dbReference>
<dbReference type="PANTHER" id="PTHR11133:SF22">
    <property type="entry name" value="ALPHA-AMINOADIPIC SEMIALDEHYDE SYNTHASE, MITOCHONDRIAL"/>
    <property type="match status" value="1"/>
</dbReference>
<name>A0A4S3MA15_9RHOB</name>
<feature type="domain" description="Saccharopine dehydrogenase NADP binding" evidence="2">
    <location>
        <begin position="8"/>
        <end position="111"/>
    </location>
</feature>
<dbReference type="OrthoDB" id="973788at2"/>
<dbReference type="Pfam" id="PF16653">
    <property type="entry name" value="Sacchrp_dh_C"/>
    <property type="match status" value="1"/>
</dbReference>
<dbReference type="RefSeq" id="WP_136339309.1">
    <property type="nucleotide sequence ID" value="NZ_SSMD01000004.1"/>
</dbReference>
<comment type="caution">
    <text evidence="4">The sequence shown here is derived from an EMBL/GenBank/DDBJ whole genome shotgun (WGS) entry which is preliminary data.</text>
</comment>
<feature type="domain" description="Saccharopine dehydrogenase-like C-terminal" evidence="3">
    <location>
        <begin position="117"/>
        <end position="367"/>
    </location>
</feature>
<dbReference type="AlphaFoldDB" id="A0A4S3MA15"/>
<dbReference type="EMBL" id="SSMD01000004">
    <property type="protein sequence ID" value="THD74099.1"/>
    <property type="molecule type" value="Genomic_DNA"/>
</dbReference>
<dbReference type="GO" id="GO:0004753">
    <property type="term" value="F:saccharopine dehydrogenase activity"/>
    <property type="evidence" value="ECO:0007669"/>
    <property type="project" value="TreeGrafter"/>
</dbReference>
<accession>A0A4S3MA15</accession>
<dbReference type="Pfam" id="PF03435">
    <property type="entry name" value="Sacchrp_dh_NADP"/>
    <property type="match status" value="1"/>
</dbReference>
<dbReference type="InterPro" id="IPR036291">
    <property type="entry name" value="NAD(P)-bd_dom_sf"/>
</dbReference>
<dbReference type="SUPFAM" id="SSF51735">
    <property type="entry name" value="NAD(P)-binding Rossmann-fold domains"/>
    <property type="match status" value="1"/>
</dbReference>
<dbReference type="SUPFAM" id="SSF55347">
    <property type="entry name" value="Glyceraldehyde-3-phosphate dehydrogenase-like, C-terminal domain"/>
    <property type="match status" value="1"/>
</dbReference>
<reference evidence="4 5" key="1">
    <citation type="submission" date="2019-04" db="EMBL/GenBank/DDBJ databases">
        <title>Draft genome sequence of Youngimonas vesicularis.</title>
        <authorList>
            <person name="Hameed A."/>
        </authorList>
    </citation>
    <scope>NUCLEOTIDE SEQUENCE [LARGE SCALE GENOMIC DNA]</scope>
    <source>
        <strain evidence="4 5">CC-AMW-E</strain>
    </source>
</reference>
<dbReference type="Gene3D" id="3.40.50.720">
    <property type="entry name" value="NAD(P)-binding Rossmann-like Domain"/>
    <property type="match status" value="1"/>
</dbReference>
<evidence type="ECO:0000313" key="4">
    <source>
        <dbReference type="EMBL" id="THD74099.1"/>
    </source>
</evidence>
<dbReference type="GO" id="GO:0019878">
    <property type="term" value="P:lysine biosynthetic process via aminoadipic acid"/>
    <property type="evidence" value="ECO:0007669"/>
    <property type="project" value="TreeGrafter"/>
</dbReference>
<dbReference type="InterPro" id="IPR051168">
    <property type="entry name" value="AASS"/>
</dbReference>
<evidence type="ECO:0000259" key="3">
    <source>
        <dbReference type="Pfam" id="PF16653"/>
    </source>
</evidence>
<keyword evidence="5" id="KW-1185">Reference proteome</keyword>
<dbReference type="GO" id="GO:0005737">
    <property type="term" value="C:cytoplasm"/>
    <property type="evidence" value="ECO:0007669"/>
    <property type="project" value="TreeGrafter"/>
</dbReference>
<organism evidence="4 5">
    <name type="scientific">Thalassobius vesicularis</name>
    <dbReference type="NCBI Taxonomy" id="1294297"/>
    <lineage>
        <taxon>Bacteria</taxon>
        <taxon>Pseudomonadati</taxon>
        <taxon>Pseudomonadota</taxon>
        <taxon>Alphaproteobacteria</taxon>
        <taxon>Rhodobacterales</taxon>
        <taxon>Roseobacteraceae</taxon>
        <taxon>Thalassovita</taxon>
    </lineage>
</organism>